<proteinExistence type="predicted"/>
<evidence type="ECO:0000256" key="1">
    <source>
        <dbReference type="SAM" id="MobiDB-lite"/>
    </source>
</evidence>
<dbReference type="EMBL" id="JAFBMS010000009">
    <property type="protein sequence ID" value="KAG9349402.1"/>
    <property type="molecule type" value="Genomic_DNA"/>
</dbReference>
<feature type="compositionally biased region" description="Pro residues" evidence="1">
    <location>
        <begin position="21"/>
        <end position="34"/>
    </location>
</feature>
<dbReference type="Proteomes" id="UP000824540">
    <property type="component" value="Unassembled WGS sequence"/>
</dbReference>
<evidence type="ECO:0000313" key="3">
    <source>
        <dbReference type="Proteomes" id="UP000824540"/>
    </source>
</evidence>
<dbReference type="AlphaFoldDB" id="A0A8T2PIF3"/>
<name>A0A8T2PIF3_9TELE</name>
<feature type="region of interest" description="Disordered" evidence="1">
    <location>
        <begin position="1"/>
        <end position="34"/>
    </location>
</feature>
<protein>
    <submittedName>
        <fullName evidence="2">Uncharacterized protein</fullName>
    </submittedName>
</protein>
<comment type="caution">
    <text evidence="2">The sequence shown here is derived from an EMBL/GenBank/DDBJ whole genome shotgun (WGS) entry which is preliminary data.</text>
</comment>
<reference evidence="2" key="1">
    <citation type="thesis" date="2021" institute="BYU ScholarsArchive" country="Provo, UT, USA">
        <title>Applications of and Algorithms for Genome Assembly and Genomic Analyses with an Emphasis on Marine Teleosts.</title>
        <authorList>
            <person name="Pickett B.D."/>
        </authorList>
    </citation>
    <scope>NUCLEOTIDE SEQUENCE</scope>
    <source>
        <strain evidence="2">HI-2016</strain>
    </source>
</reference>
<keyword evidence="3" id="KW-1185">Reference proteome</keyword>
<organism evidence="2 3">
    <name type="scientific">Albula glossodonta</name>
    <name type="common">roundjaw bonefish</name>
    <dbReference type="NCBI Taxonomy" id="121402"/>
    <lineage>
        <taxon>Eukaryota</taxon>
        <taxon>Metazoa</taxon>
        <taxon>Chordata</taxon>
        <taxon>Craniata</taxon>
        <taxon>Vertebrata</taxon>
        <taxon>Euteleostomi</taxon>
        <taxon>Actinopterygii</taxon>
        <taxon>Neopterygii</taxon>
        <taxon>Teleostei</taxon>
        <taxon>Albuliformes</taxon>
        <taxon>Albulidae</taxon>
        <taxon>Albula</taxon>
    </lineage>
</organism>
<evidence type="ECO:0000313" key="2">
    <source>
        <dbReference type="EMBL" id="KAG9349402.1"/>
    </source>
</evidence>
<accession>A0A8T2PIF3</accession>
<gene>
    <name evidence="2" type="ORF">JZ751_027845</name>
</gene>
<sequence>MRLLLGPLSTENADLQAPSLTPAPTPNSNPPPPALVLFVCPSDLRVLLSAQWDNERQQ</sequence>